<keyword evidence="3 5" id="KW-1133">Transmembrane helix</keyword>
<dbReference type="Proteomes" id="UP001164746">
    <property type="component" value="Chromosome 12"/>
</dbReference>
<dbReference type="InterPro" id="IPR006201">
    <property type="entry name" value="Neur_channel"/>
</dbReference>
<dbReference type="Pfam" id="PF02931">
    <property type="entry name" value="Neur_chan_LBD"/>
    <property type="match status" value="1"/>
</dbReference>
<keyword evidence="5" id="KW-0406">Ion transport</keyword>
<dbReference type="SUPFAM" id="SSF90112">
    <property type="entry name" value="Neurotransmitter-gated ion-channel transmembrane pore"/>
    <property type="match status" value="1"/>
</dbReference>
<feature type="transmembrane region" description="Helical" evidence="5">
    <location>
        <begin position="267"/>
        <end position="286"/>
    </location>
</feature>
<proteinExistence type="inferred from homology"/>
<evidence type="ECO:0000256" key="4">
    <source>
        <dbReference type="ARBA" id="ARBA00023136"/>
    </source>
</evidence>
<dbReference type="Gene3D" id="1.20.58.390">
    <property type="entry name" value="Neurotransmitter-gated ion-channel transmembrane domain"/>
    <property type="match status" value="1"/>
</dbReference>
<feature type="transmembrane region" description="Helical" evidence="5">
    <location>
        <begin position="234"/>
        <end position="255"/>
    </location>
</feature>
<feature type="transmembrane region" description="Helical" evidence="5">
    <location>
        <begin position="298"/>
        <end position="318"/>
    </location>
</feature>
<keyword evidence="5" id="KW-0407">Ion channel</keyword>
<dbReference type="InterPro" id="IPR038050">
    <property type="entry name" value="Neuro_actylchol_rec"/>
</dbReference>
<organism evidence="9 10">
    <name type="scientific">Mya arenaria</name>
    <name type="common">Soft-shell clam</name>
    <dbReference type="NCBI Taxonomy" id="6604"/>
    <lineage>
        <taxon>Eukaryota</taxon>
        <taxon>Metazoa</taxon>
        <taxon>Spiralia</taxon>
        <taxon>Lophotrochozoa</taxon>
        <taxon>Mollusca</taxon>
        <taxon>Bivalvia</taxon>
        <taxon>Autobranchia</taxon>
        <taxon>Heteroconchia</taxon>
        <taxon>Euheterodonta</taxon>
        <taxon>Imparidentia</taxon>
        <taxon>Neoheterodontei</taxon>
        <taxon>Myida</taxon>
        <taxon>Myoidea</taxon>
        <taxon>Myidae</taxon>
        <taxon>Mya</taxon>
    </lineage>
</organism>
<dbReference type="PROSITE" id="PS00236">
    <property type="entry name" value="NEUROTR_ION_CHANNEL"/>
    <property type="match status" value="1"/>
</dbReference>
<keyword evidence="10" id="KW-1185">Reference proteome</keyword>
<name>A0ABY7FIN6_MYAAR</name>
<evidence type="ECO:0000256" key="5">
    <source>
        <dbReference type="RuleBase" id="RU000687"/>
    </source>
</evidence>
<feature type="domain" description="Neurotransmitter-gated ion-channel ligand-binding" evidence="7">
    <location>
        <begin position="35"/>
        <end position="233"/>
    </location>
</feature>
<keyword evidence="4 5" id="KW-0472">Membrane</keyword>
<reference evidence="9" key="1">
    <citation type="submission" date="2022-11" db="EMBL/GenBank/DDBJ databases">
        <title>Centuries of genome instability and evolution in soft-shell clam transmissible cancer (bioRxiv).</title>
        <authorList>
            <person name="Hart S.F.M."/>
            <person name="Yonemitsu M.A."/>
            <person name="Giersch R.M."/>
            <person name="Beal B.F."/>
            <person name="Arriagada G."/>
            <person name="Davis B.W."/>
            <person name="Ostrander E.A."/>
            <person name="Goff S.P."/>
            <person name="Metzger M.J."/>
        </authorList>
    </citation>
    <scope>NUCLEOTIDE SEQUENCE</scope>
    <source>
        <strain evidence="9">MELC-2E11</strain>
        <tissue evidence="9">Siphon/mantle</tissue>
    </source>
</reference>
<dbReference type="InterPro" id="IPR036734">
    <property type="entry name" value="Neur_chan_lig-bd_sf"/>
</dbReference>
<keyword evidence="5" id="KW-0732">Signal</keyword>
<gene>
    <name evidence="9" type="ORF">MAR_014881</name>
</gene>
<dbReference type="CDD" id="cd19051">
    <property type="entry name" value="LGIC_TM_cation"/>
    <property type="match status" value="1"/>
</dbReference>
<dbReference type="Pfam" id="PF02932">
    <property type="entry name" value="Neur_chan_memb"/>
    <property type="match status" value="1"/>
</dbReference>
<keyword evidence="5" id="KW-0813">Transport</keyword>
<accession>A0ABY7FIN6</accession>
<evidence type="ECO:0000256" key="3">
    <source>
        <dbReference type="ARBA" id="ARBA00022989"/>
    </source>
</evidence>
<evidence type="ECO:0000256" key="6">
    <source>
        <dbReference type="SAM" id="MobiDB-lite"/>
    </source>
</evidence>
<dbReference type="SUPFAM" id="SSF63712">
    <property type="entry name" value="Nicotinic receptor ligand binding domain-like"/>
    <property type="match status" value="1"/>
</dbReference>
<sequence length="570" mass="63676">MSCKHAFLHVVCTLLIMTSMYVRGATEDDMRTLMYAKLNSTSYTPRVRPIKDTGQILNVTIDMYLVAINTVDEVEQMVTSTSYMTIAWSDTFMTWTPADYGGLTTFEVPQDAIWKPDLALANAFDTISGLGDKFMYLSITHEGVITWRPYQVFDSSCSMDMTYFPFDSQTCDIQLVTWSSTSDMISIQTGAAGIDTTYYETNANWDLLAATTFDSSDSKTSGRSFRLHIKRKPIYYLVNFIIPIVLLSVLNTFVFALPCDSGEKSGYAMVLFLSFAVFLLIVTEIMPEGMNTIPIMSTYLLLECILSTIIVFITIIQLRMHNMGDDIPIPLFLRSFVKSVNAIKHKLSCDRNTERKMEKEREGSLSPPPNYEDIDSENPGAKRRATGRSRNQKTFIEQDESDSEKSGCLPCWKSSSKTDIEMVTMDESLATSCAKTNRKLADVFGARNKVAPDEYFNNPPVRTVYRTNQKSAGAGDDILSATPVPGNMNKQVGVGLREIGTPPRMITSPVYETELIPEPSHTPEPEVELEPEKEVTWQNVALAFDTLFFTLFFALNMVAIIVVFGAAGAG</sequence>
<dbReference type="InterPro" id="IPR006202">
    <property type="entry name" value="Neur_chan_lig-bd"/>
</dbReference>
<evidence type="ECO:0000256" key="1">
    <source>
        <dbReference type="ARBA" id="ARBA00004141"/>
    </source>
</evidence>
<feature type="region of interest" description="Disordered" evidence="6">
    <location>
        <begin position="351"/>
        <end position="408"/>
    </location>
</feature>
<evidence type="ECO:0000259" key="8">
    <source>
        <dbReference type="Pfam" id="PF02932"/>
    </source>
</evidence>
<feature type="transmembrane region" description="Helical" evidence="5">
    <location>
        <begin position="547"/>
        <end position="569"/>
    </location>
</feature>
<dbReference type="PANTHER" id="PTHR18945">
    <property type="entry name" value="NEUROTRANSMITTER GATED ION CHANNEL"/>
    <property type="match status" value="1"/>
</dbReference>
<dbReference type="InterPro" id="IPR036719">
    <property type="entry name" value="Neuro-gated_channel_TM_sf"/>
</dbReference>
<comment type="subcellular location">
    <subcellularLocation>
        <location evidence="1">Membrane</location>
        <topology evidence="1">Multi-pass membrane protein</topology>
    </subcellularLocation>
</comment>
<evidence type="ECO:0000313" key="10">
    <source>
        <dbReference type="Proteomes" id="UP001164746"/>
    </source>
</evidence>
<evidence type="ECO:0000313" key="9">
    <source>
        <dbReference type="EMBL" id="WAR20907.1"/>
    </source>
</evidence>
<dbReference type="CDD" id="cd18989">
    <property type="entry name" value="LGIC_ECD_cation"/>
    <property type="match status" value="1"/>
</dbReference>
<evidence type="ECO:0000256" key="2">
    <source>
        <dbReference type="ARBA" id="ARBA00022692"/>
    </source>
</evidence>
<feature type="signal peptide" evidence="5">
    <location>
        <begin position="1"/>
        <end position="24"/>
    </location>
</feature>
<feature type="domain" description="Neurotransmitter-gated ion-channel transmembrane" evidence="8">
    <location>
        <begin position="241"/>
        <end position="399"/>
    </location>
</feature>
<dbReference type="Gene3D" id="2.70.170.10">
    <property type="entry name" value="Neurotransmitter-gated ion-channel ligand-binding domain"/>
    <property type="match status" value="1"/>
</dbReference>
<feature type="compositionally biased region" description="Basic residues" evidence="6">
    <location>
        <begin position="381"/>
        <end position="391"/>
    </location>
</feature>
<dbReference type="EMBL" id="CP111023">
    <property type="protein sequence ID" value="WAR20907.1"/>
    <property type="molecule type" value="Genomic_DNA"/>
</dbReference>
<dbReference type="PRINTS" id="PR00252">
    <property type="entry name" value="NRIONCHANNEL"/>
</dbReference>
<feature type="compositionally biased region" description="Basic and acidic residues" evidence="6">
    <location>
        <begin position="351"/>
        <end position="363"/>
    </location>
</feature>
<protein>
    <submittedName>
        <fullName evidence="9">ACHA6-like protein</fullName>
    </submittedName>
</protein>
<dbReference type="InterPro" id="IPR006029">
    <property type="entry name" value="Neurotrans-gated_channel_TM"/>
</dbReference>
<keyword evidence="2 5" id="KW-0812">Transmembrane</keyword>
<feature type="chain" id="PRO_5044994124" evidence="5">
    <location>
        <begin position="25"/>
        <end position="570"/>
    </location>
</feature>
<evidence type="ECO:0000259" key="7">
    <source>
        <dbReference type="Pfam" id="PF02931"/>
    </source>
</evidence>
<comment type="similarity">
    <text evidence="5">Belongs to the ligand-gated ion channel (TC 1.A.9) family.</text>
</comment>
<dbReference type="InterPro" id="IPR018000">
    <property type="entry name" value="Neurotransmitter_ion_chnl_CS"/>
</dbReference>